<evidence type="ECO:0000313" key="5">
    <source>
        <dbReference type="EMBL" id="SAL70914.1"/>
    </source>
</evidence>
<dbReference type="OrthoDB" id="9787688at2"/>
<reference evidence="5" key="1">
    <citation type="submission" date="2016-01" db="EMBL/GenBank/DDBJ databases">
        <authorList>
            <person name="Peeters C."/>
        </authorList>
    </citation>
    <scope>NUCLEOTIDE SEQUENCE [LARGE SCALE GENOMIC DNA]</scope>
    <source>
        <strain evidence="5">LMG 29317</strain>
    </source>
</reference>
<dbReference type="SUPFAM" id="SSF52172">
    <property type="entry name" value="CheY-like"/>
    <property type="match status" value="1"/>
</dbReference>
<feature type="domain" description="EAL" evidence="4">
    <location>
        <begin position="187"/>
        <end position="426"/>
    </location>
</feature>
<evidence type="ECO:0000313" key="6">
    <source>
        <dbReference type="Proteomes" id="UP000055019"/>
    </source>
</evidence>
<dbReference type="InterPro" id="IPR052155">
    <property type="entry name" value="Biofilm_reg_signaling"/>
</dbReference>
<dbReference type="Pfam" id="PF00563">
    <property type="entry name" value="EAL"/>
    <property type="match status" value="1"/>
</dbReference>
<dbReference type="SUPFAM" id="SSF141868">
    <property type="entry name" value="EAL domain-like"/>
    <property type="match status" value="1"/>
</dbReference>
<feature type="region of interest" description="Disordered" evidence="2">
    <location>
        <begin position="1"/>
        <end position="24"/>
    </location>
</feature>
<dbReference type="PROSITE" id="PS50110">
    <property type="entry name" value="RESPONSE_REGULATORY"/>
    <property type="match status" value="1"/>
</dbReference>
<feature type="domain" description="Response regulatory" evidence="3">
    <location>
        <begin position="29"/>
        <end position="153"/>
    </location>
</feature>
<dbReference type="RefSeq" id="WP_061148620.1">
    <property type="nucleotide sequence ID" value="NZ_FCOM02000018.1"/>
</dbReference>
<feature type="modified residue" description="4-aspartylphosphate" evidence="1">
    <location>
        <position position="84"/>
    </location>
</feature>
<evidence type="ECO:0000259" key="4">
    <source>
        <dbReference type="PROSITE" id="PS50883"/>
    </source>
</evidence>
<keyword evidence="6" id="KW-1185">Reference proteome</keyword>
<accession>A0A158JPS3</accession>
<dbReference type="EMBL" id="FCOM02000018">
    <property type="protein sequence ID" value="SAL70914.1"/>
    <property type="molecule type" value="Genomic_DNA"/>
</dbReference>
<comment type="caution">
    <text evidence="5">The sequence shown here is derived from an EMBL/GenBank/DDBJ whole genome shotgun (WGS) entry which is preliminary data.</text>
</comment>
<dbReference type="Pfam" id="PF00072">
    <property type="entry name" value="Response_reg"/>
    <property type="match status" value="1"/>
</dbReference>
<dbReference type="InterPro" id="IPR001789">
    <property type="entry name" value="Sig_transdc_resp-reg_receiver"/>
</dbReference>
<dbReference type="PROSITE" id="PS50883">
    <property type="entry name" value="EAL"/>
    <property type="match status" value="1"/>
</dbReference>
<protein>
    <submittedName>
        <fullName evidence="5">Response regulator receiver modulated diguanylate cyclase/phosphodiesterase</fullName>
    </submittedName>
</protein>
<evidence type="ECO:0000256" key="2">
    <source>
        <dbReference type="SAM" id="MobiDB-lite"/>
    </source>
</evidence>
<evidence type="ECO:0000256" key="1">
    <source>
        <dbReference type="PROSITE-ProRule" id="PRU00169"/>
    </source>
</evidence>
<organism evidence="5 6">
    <name type="scientific">Caballeronia arvi</name>
    <dbReference type="NCBI Taxonomy" id="1777135"/>
    <lineage>
        <taxon>Bacteria</taxon>
        <taxon>Pseudomonadati</taxon>
        <taxon>Pseudomonadota</taxon>
        <taxon>Betaproteobacteria</taxon>
        <taxon>Burkholderiales</taxon>
        <taxon>Burkholderiaceae</taxon>
        <taxon>Caballeronia</taxon>
    </lineage>
</organism>
<dbReference type="CDD" id="cd01948">
    <property type="entry name" value="EAL"/>
    <property type="match status" value="1"/>
</dbReference>
<dbReference type="GO" id="GO:0000160">
    <property type="term" value="P:phosphorelay signal transduction system"/>
    <property type="evidence" value="ECO:0007669"/>
    <property type="project" value="InterPro"/>
</dbReference>
<dbReference type="InterPro" id="IPR035919">
    <property type="entry name" value="EAL_sf"/>
</dbReference>
<dbReference type="PANTHER" id="PTHR44757">
    <property type="entry name" value="DIGUANYLATE CYCLASE DGCP"/>
    <property type="match status" value="1"/>
</dbReference>
<dbReference type="Proteomes" id="UP000055019">
    <property type="component" value="Unassembled WGS sequence"/>
</dbReference>
<dbReference type="SMART" id="SM00052">
    <property type="entry name" value="EAL"/>
    <property type="match status" value="1"/>
</dbReference>
<dbReference type="InterPro" id="IPR001633">
    <property type="entry name" value="EAL_dom"/>
</dbReference>
<dbReference type="Gene3D" id="3.20.20.450">
    <property type="entry name" value="EAL domain"/>
    <property type="match status" value="1"/>
</dbReference>
<dbReference type="PANTHER" id="PTHR44757:SF2">
    <property type="entry name" value="BIOFILM ARCHITECTURE MAINTENANCE PROTEIN MBAA"/>
    <property type="match status" value="1"/>
</dbReference>
<gene>
    <name evidence="5" type="ORF">AWB74_04173</name>
</gene>
<dbReference type="Gene3D" id="3.40.50.2300">
    <property type="match status" value="1"/>
</dbReference>
<dbReference type="InterPro" id="IPR011006">
    <property type="entry name" value="CheY-like_superfamily"/>
</dbReference>
<dbReference type="SMART" id="SM00448">
    <property type="entry name" value="REC"/>
    <property type="match status" value="1"/>
</dbReference>
<dbReference type="AlphaFoldDB" id="A0A158JPS3"/>
<sequence>MTAPSWLRSEAARAEPSGTLTGPQAPPWHVLLVDDAPEIHEVTRLVLADAAYSGRPVELSSALSAAEARAYLAAHSGTALILLDVVMEADDAGLELVRHIRDTLDDHDVQIILRTGQPGMAPERDVITRYEINGYFLKTELTAQKLTSVVVTGLRTYETIMALRRAQTLAIAPAIDDTDAPIDRERERALRTDLEAALRADTWIVHALPQIDLASNALRGIEMQPVWATKEGALSPERIAALTDDAALLLALDKAMLHRACMLARECHDSGEAPAPRISMPLMSKHLGDEPLIAMVQAALAEANLHGDALDLQFSGALLDARREAARALQALGVSITLADFGLERISLPDLQALRPNRIKIHSKFVSDVAHQHERAVVARAIVALAHTLGVSAIADGVADSEDLQFFRWEGCDLGQGDALAIARRV</sequence>
<proteinExistence type="predicted"/>
<name>A0A158JPS3_9BURK</name>
<keyword evidence="1" id="KW-0597">Phosphoprotein</keyword>
<evidence type="ECO:0000259" key="3">
    <source>
        <dbReference type="PROSITE" id="PS50110"/>
    </source>
</evidence>